<keyword evidence="6" id="KW-1185">Reference proteome</keyword>
<keyword evidence="3" id="KW-0560">Oxidoreductase</keyword>
<dbReference type="GO" id="GO:0009229">
    <property type="term" value="P:thiamine diphosphate biosynthetic process"/>
    <property type="evidence" value="ECO:0007669"/>
    <property type="project" value="UniProtKB-UniPathway"/>
</dbReference>
<dbReference type="GO" id="GO:0005737">
    <property type="term" value="C:cytoplasm"/>
    <property type="evidence" value="ECO:0007669"/>
    <property type="project" value="TreeGrafter"/>
</dbReference>
<dbReference type="EMBL" id="MQWD01000001">
    <property type="protein sequence ID" value="PAP78761.1"/>
    <property type="molecule type" value="Genomic_DNA"/>
</dbReference>
<dbReference type="GO" id="GO:0016491">
    <property type="term" value="F:oxidoreductase activity"/>
    <property type="evidence" value="ECO:0007669"/>
    <property type="project" value="UniProtKB-KW"/>
</dbReference>
<dbReference type="Gene3D" id="3.50.50.60">
    <property type="entry name" value="FAD/NAD(P)-binding domain"/>
    <property type="match status" value="1"/>
</dbReference>
<dbReference type="Proteomes" id="UP000216339">
    <property type="component" value="Unassembled WGS sequence"/>
</dbReference>
<organism evidence="5 6">
    <name type="scientific">Rubrivirga marina</name>
    <dbReference type="NCBI Taxonomy" id="1196024"/>
    <lineage>
        <taxon>Bacteria</taxon>
        <taxon>Pseudomonadati</taxon>
        <taxon>Rhodothermota</taxon>
        <taxon>Rhodothermia</taxon>
        <taxon>Rhodothermales</taxon>
        <taxon>Rubricoccaceae</taxon>
        <taxon>Rubrivirga</taxon>
    </lineage>
</organism>
<gene>
    <name evidence="5" type="ORF">BSZ37_11810</name>
</gene>
<keyword evidence="2" id="KW-0784">Thiamine biosynthesis</keyword>
<dbReference type="AlphaFoldDB" id="A0A271J5F6"/>
<name>A0A271J5F6_9BACT</name>
<evidence type="ECO:0000313" key="6">
    <source>
        <dbReference type="Proteomes" id="UP000216339"/>
    </source>
</evidence>
<dbReference type="Gene3D" id="3.30.9.10">
    <property type="entry name" value="D-Amino Acid Oxidase, subunit A, domain 2"/>
    <property type="match status" value="1"/>
</dbReference>
<evidence type="ECO:0000259" key="4">
    <source>
        <dbReference type="Pfam" id="PF01266"/>
    </source>
</evidence>
<dbReference type="InterPro" id="IPR012727">
    <property type="entry name" value="Gly_oxidase_ThiO"/>
</dbReference>
<evidence type="ECO:0000256" key="1">
    <source>
        <dbReference type="ARBA" id="ARBA00004948"/>
    </source>
</evidence>
<dbReference type="InterPro" id="IPR006076">
    <property type="entry name" value="FAD-dep_OxRdtase"/>
</dbReference>
<dbReference type="GO" id="GO:0009228">
    <property type="term" value="P:thiamine biosynthetic process"/>
    <property type="evidence" value="ECO:0007669"/>
    <property type="project" value="UniProtKB-KW"/>
</dbReference>
<evidence type="ECO:0000256" key="3">
    <source>
        <dbReference type="ARBA" id="ARBA00023002"/>
    </source>
</evidence>
<dbReference type="PANTHER" id="PTHR13847:SF289">
    <property type="entry name" value="GLYCINE OXIDASE"/>
    <property type="match status" value="1"/>
</dbReference>
<evidence type="ECO:0000256" key="2">
    <source>
        <dbReference type="ARBA" id="ARBA00022977"/>
    </source>
</evidence>
<dbReference type="PANTHER" id="PTHR13847">
    <property type="entry name" value="SARCOSINE DEHYDROGENASE-RELATED"/>
    <property type="match status" value="1"/>
</dbReference>
<dbReference type="OrthoDB" id="9794226at2"/>
<dbReference type="GO" id="GO:0050660">
    <property type="term" value="F:flavin adenine dinucleotide binding"/>
    <property type="evidence" value="ECO:0007669"/>
    <property type="project" value="InterPro"/>
</dbReference>
<comment type="pathway">
    <text evidence="1">Cofactor biosynthesis; thiamine diphosphate biosynthesis.</text>
</comment>
<dbReference type="UniPathway" id="UPA00060"/>
<dbReference type="InterPro" id="IPR036188">
    <property type="entry name" value="FAD/NAD-bd_sf"/>
</dbReference>
<feature type="domain" description="FAD dependent oxidoreductase" evidence="4">
    <location>
        <begin position="6"/>
        <end position="351"/>
    </location>
</feature>
<dbReference type="SUPFAM" id="SSF54373">
    <property type="entry name" value="FAD-linked reductases, C-terminal domain"/>
    <property type="match status" value="1"/>
</dbReference>
<sequence length="377" mass="39896">MPSPEVVVVGGGIAGLGVAWELAARGRRVVVLERDRLGRGTSWAAAGMLAPSAELGFEELDLYALGRESLARWRAFARRLEAASGAEVGYREEGTLVVADDRDSLHALRRLFRFQEEHGAPVEWLSGEEAVDLEPLLSPRLPGAVFSPEDHQVDHRAVVAALAVAARRAGAELREGTAVVHIGPDVEAPTVRLGDGTEVVARVVVLAAGAWSPSIGGLDPAPPVRGVKGQALALRLDPERGLDLGHVVRGPDAYLVPKADGRLIVGATSEEGVTDRRVTAGGVYRLLEGAVEIVPGVEEMELVETWAAHRPASRDHAPLLGRSPHPGVVYATGHYRHGVLLAPVTAEEVAAEVDRLLDGAAETAPVLAPFSPLRFPD</sequence>
<comment type="caution">
    <text evidence="5">The sequence shown here is derived from an EMBL/GenBank/DDBJ whole genome shotgun (WGS) entry which is preliminary data.</text>
</comment>
<accession>A0A271J5F6</accession>
<protein>
    <submittedName>
        <fullName evidence="5">Glycine oxidase ThiO</fullName>
    </submittedName>
</protein>
<dbReference type="NCBIfam" id="TIGR02352">
    <property type="entry name" value="thiamin_ThiO"/>
    <property type="match status" value="1"/>
</dbReference>
<reference evidence="5 6" key="1">
    <citation type="submission" date="2016-11" db="EMBL/GenBank/DDBJ databases">
        <title>Study of marine rhodopsin-containing bacteria.</title>
        <authorList>
            <person name="Yoshizawa S."/>
            <person name="Kumagai Y."/>
            <person name="Kogure K."/>
        </authorList>
    </citation>
    <scope>NUCLEOTIDE SEQUENCE [LARGE SCALE GENOMIC DNA]</scope>
    <source>
        <strain evidence="5 6">SAORIC-28</strain>
    </source>
</reference>
<dbReference type="SUPFAM" id="SSF51905">
    <property type="entry name" value="FAD/NAD(P)-binding domain"/>
    <property type="match status" value="1"/>
</dbReference>
<proteinExistence type="predicted"/>
<evidence type="ECO:0000313" key="5">
    <source>
        <dbReference type="EMBL" id="PAP78761.1"/>
    </source>
</evidence>
<dbReference type="Pfam" id="PF01266">
    <property type="entry name" value="DAO"/>
    <property type="match status" value="1"/>
</dbReference>